<dbReference type="InterPro" id="IPR004919">
    <property type="entry name" value="GmrSD_N"/>
</dbReference>
<evidence type="ECO:0000313" key="2">
    <source>
        <dbReference type="EMBL" id="MBB5721169.1"/>
    </source>
</evidence>
<dbReference type="AlphaFoldDB" id="A0A7W9BJD7"/>
<dbReference type="RefSeq" id="WP_183525840.1">
    <property type="nucleotide sequence ID" value="NZ_JACIJM010000002.1"/>
</dbReference>
<name>A0A7W9BJD7_9RHOB</name>
<dbReference type="PANTHER" id="PTHR39639">
    <property type="entry name" value="CHROMOSOME 16, WHOLE GENOME SHOTGUN SEQUENCE"/>
    <property type="match status" value="1"/>
</dbReference>
<sequence>MSLKTEIEEARQSVKTDRLQLSVGEIISMYQNDELNIQPEFQRLFRWSDEKKANLIESILIDIPIPSIFTYENEDGTWELIDGLQRISTIFEFFGVLKELDTEDLLPPSALQKTTYLPSLENAVWENSDKIDGVPVDMQKALEKPQQLAIRRARLDVQVLKQPSDAETKFHLFQRLNRGGAYANEQEVRTCAMVMVAPDFVKRIKTLATNEKFVGMASIKETAVKRQKDVEYIVRTLVHTYRDYDNISDVEEFLDREIIEILTTENVDDFEEKFIFTVNILHEIFGSKALFPDAGTINSPGIRFSLRALEAVFVGIMRNTKDIQLLGHPEEFVKKQILGFWQQPEAEAMSASGLRGTQRLQRTIPFGDTWFKP</sequence>
<protein>
    <recommendedName>
        <fullName evidence="1">GmrSD restriction endonucleases N-terminal domain-containing protein</fullName>
    </recommendedName>
</protein>
<proteinExistence type="predicted"/>
<feature type="domain" description="GmrSD restriction endonucleases N-terminal" evidence="1">
    <location>
        <begin position="25"/>
        <end position="190"/>
    </location>
</feature>
<dbReference type="EMBL" id="JACIJM010000002">
    <property type="protein sequence ID" value="MBB5721169.1"/>
    <property type="molecule type" value="Genomic_DNA"/>
</dbReference>
<keyword evidence="3" id="KW-1185">Reference proteome</keyword>
<comment type="caution">
    <text evidence="2">The sequence shown here is derived from an EMBL/GenBank/DDBJ whole genome shotgun (WGS) entry which is preliminary data.</text>
</comment>
<accession>A0A7W9BJD7</accession>
<gene>
    <name evidence="2" type="ORF">FHS72_000776</name>
</gene>
<evidence type="ECO:0000313" key="3">
    <source>
        <dbReference type="Proteomes" id="UP000535415"/>
    </source>
</evidence>
<evidence type="ECO:0000259" key="1">
    <source>
        <dbReference type="Pfam" id="PF03235"/>
    </source>
</evidence>
<dbReference type="Proteomes" id="UP000535415">
    <property type="component" value="Unassembled WGS sequence"/>
</dbReference>
<dbReference type="PANTHER" id="PTHR39639:SF1">
    <property type="entry name" value="DUF262 DOMAIN-CONTAINING PROTEIN"/>
    <property type="match status" value="1"/>
</dbReference>
<organism evidence="2 3">
    <name type="scientific">Yoonia ponticola</name>
    <dbReference type="NCBI Taxonomy" id="1524255"/>
    <lineage>
        <taxon>Bacteria</taxon>
        <taxon>Pseudomonadati</taxon>
        <taxon>Pseudomonadota</taxon>
        <taxon>Alphaproteobacteria</taxon>
        <taxon>Rhodobacterales</taxon>
        <taxon>Paracoccaceae</taxon>
        <taxon>Yoonia</taxon>
    </lineage>
</organism>
<reference evidence="2 3" key="1">
    <citation type="submission" date="2020-08" db="EMBL/GenBank/DDBJ databases">
        <title>Genomic Encyclopedia of Type Strains, Phase IV (KMG-IV): sequencing the most valuable type-strain genomes for metagenomic binning, comparative biology and taxonomic classification.</title>
        <authorList>
            <person name="Goeker M."/>
        </authorList>
    </citation>
    <scope>NUCLEOTIDE SEQUENCE [LARGE SCALE GENOMIC DNA]</scope>
    <source>
        <strain evidence="2 3">DSM 101064</strain>
    </source>
</reference>
<dbReference type="Pfam" id="PF03235">
    <property type="entry name" value="GmrSD_N"/>
    <property type="match status" value="1"/>
</dbReference>